<proteinExistence type="inferred from homology"/>
<comment type="similarity">
    <text evidence="1">Belongs to the protein phosphatase inhibitor 2 family.</text>
</comment>
<accession>A0A922HUT7</accession>
<protein>
    <submittedName>
        <fullName evidence="3">Protein phosphatase inhibitor</fullName>
    </submittedName>
</protein>
<dbReference type="PANTHER" id="PTHR12398:SF20">
    <property type="entry name" value="PROTEIN PHOSPHATASE 1 REGULATORY INHIBITOR SUBUNIT 2"/>
    <property type="match status" value="1"/>
</dbReference>
<reference evidence="3" key="1">
    <citation type="submission" date="2013-05" db="EMBL/GenBank/DDBJ databases">
        <authorList>
            <person name="Yim A.K.Y."/>
            <person name="Chan T.F."/>
            <person name="Ji K.M."/>
            <person name="Liu X.Y."/>
            <person name="Zhou J.W."/>
            <person name="Li R.Q."/>
            <person name="Yang K.Y."/>
            <person name="Li J."/>
            <person name="Li M."/>
            <person name="Law P.T.W."/>
            <person name="Wu Y.L."/>
            <person name="Cai Z.L."/>
            <person name="Qin H."/>
            <person name="Bao Y."/>
            <person name="Leung R.K.K."/>
            <person name="Ng P.K.S."/>
            <person name="Zou J."/>
            <person name="Zhong X.J."/>
            <person name="Ran P.X."/>
            <person name="Zhong N.S."/>
            <person name="Liu Z.G."/>
            <person name="Tsui S.K.W."/>
        </authorList>
    </citation>
    <scope>NUCLEOTIDE SEQUENCE</scope>
    <source>
        <strain evidence="3">Derf</strain>
        <tissue evidence="3">Whole organism</tissue>
    </source>
</reference>
<dbReference type="EMBL" id="ASGP02000005">
    <property type="protein sequence ID" value="KAH9506667.1"/>
    <property type="molecule type" value="Genomic_DNA"/>
</dbReference>
<name>A0A922HUT7_DERFA</name>
<dbReference type="GO" id="GO:0009966">
    <property type="term" value="P:regulation of signal transduction"/>
    <property type="evidence" value="ECO:0007669"/>
    <property type="project" value="InterPro"/>
</dbReference>
<feature type="compositionally biased region" description="Acidic residues" evidence="2">
    <location>
        <begin position="121"/>
        <end position="140"/>
    </location>
</feature>
<evidence type="ECO:0000313" key="4">
    <source>
        <dbReference type="Proteomes" id="UP000790347"/>
    </source>
</evidence>
<comment type="caution">
    <text evidence="3">The sequence shown here is derived from an EMBL/GenBank/DDBJ whole genome shotgun (WGS) entry which is preliminary data.</text>
</comment>
<dbReference type="PANTHER" id="PTHR12398">
    <property type="entry name" value="PROTEIN PHOSPHATASE INHIBITOR"/>
    <property type="match status" value="1"/>
</dbReference>
<dbReference type="Proteomes" id="UP000790347">
    <property type="component" value="Unassembled WGS sequence"/>
</dbReference>
<reference evidence="3" key="2">
    <citation type="journal article" date="2022" name="Res Sq">
        <title>Comparative Genomics Reveals Insights into the Divergent Evolution of Astigmatic Mites and Household Pest Adaptations.</title>
        <authorList>
            <person name="Xiong Q."/>
            <person name="Wan A.T.-Y."/>
            <person name="Liu X.-Y."/>
            <person name="Fung C.S.-H."/>
            <person name="Xiao X."/>
            <person name="Malainual N."/>
            <person name="Hou J."/>
            <person name="Wang L."/>
            <person name="Wang M."/>
            <person name="Yang K."/>
            <person name="Cui Y."/>
            <person name="Leung E."/>
            <person name="Nong W."/>
            <person name="Shin S.-K."/>
            <person name="Au S."/>
            <person name="Jeong K.Y."/>
            <person name="Chew F.T."/>
            <person name="Hui J."/>
            <person name="Leung T.F."/>
            <person name="Tungtrongchitr A."/>
            <person name="Zhong N."/>
            <person name="Liu Z."/>
            <person name="Tsui S."/>
        </authorList>
    </citation>
    <scope>NUCLEOTIDE SEQUENCE</scope>
    <source>
        <strain evidence="3">Derf</strain>
        <tissue evidence="3">Whole organism</tissue>
    </source>
</reference>
<evidence type="ECO:0000256" key="2">
    <source>
        <dbReference type="SAM" id="MobiDB-lite"/>
    </source>
</evidence>
<dbReference type="InterPro" id="IPR007062">
    <property type="entry name" value="PPI-2"/>
</dbReference>
<dbReference type="Gene3D" id="6.10.250.1050">
    <property type="match status" value="2"/>
</dbReference>
<evidence type="ECO:0000256" key="1">
    <source>
        <dbReference type="ARBA" id="ARBA00005472"/>
    </source>
</evidence>
<organism evidence="3 4">
    <name type="scientific">Dermatophagoides farinae</name>
    <name type="common">American house dust mite</name>
    <dbReference type="NCBI Taxonomy" id="6954"/>
    <lineage>
        <taxon>Eukaryota</taxon>
        <taxon>Metazoa</taxon>
        <taxon>Ecdysozoa</taxon>
        <taxon>Arthropoda</taxon>
        <taxon>Chelicerata</taxon>
        <taxon>Arachnida</taxon>
        <taxon>Acari</taxon>
        <taxon>Acariformes</taxon>
        <taxon>Sarcoptiformes</taxon>
        <taxon>Astigmata</taxon>
        <taxon>Psoroptidia</taxon>
        <taxon>Analgoidea</taxon>
        <taxon>Pyroglyphidae</taxon>
        <taxon>Dermatophagoidinae</taxon>
        <taxon>Dermatophagoides</taxon>
    </lineage>
</organism>
<dbReference type="AlphaFoldDB" id="A0A922HUT7"/>
<evidence type="ECO:0000313" key="3">
    <source>
        <dbReference type="EMBL" id="KAH9506667.1"/>
    </source>
</evidence>
<feature type="region of interest" description="Disordered" evidence="2">
    <location>
        <begin position="119"/>
        <end position="151"/>
    </location>
</feature>
<sequence>METTENFSKPIENLSKKPAKGILKSTSSSEHQPPQLNRQNSQDKDIKWDETNILQTLHPPDKDYGHMKIEEPKTPYSYFVEDDDGQCHSDNEMVGEIDPENLAKLIDKTTSSKSKFTFDAMEQDDSDQSDFEEIENETEEERMRRKEFEQKRKKHYNEYQMVKLARKLMKDEMNEDDDDDDDDE</sequence>
<gene>
    <name evidence="3" type="primary">PPP1R2</name>
    <name evidence="3" type="ORF">DERF_011388</name>
</gene>
<feature type="region of interest" description="Disordered" evidence="2">
    <location>
        <begin position="1"/>
        <end position="49"/>
    </location>
</feature>
<keyword evidence="4" id="KW-1185">Reference proteome</keyword>
<dbReference type="Pfam" id="PF04979">
    <property type="entry name" value="IPP-2"/>
    <property type="match status" value="1"/>
</dbReference>
<feature type="compositionally biased region" description="Polar residues" evidence="2">
    <location>
        <begin position="24"/>
        <end position="40"/>
    </location>
</feature>
<dbReference type="GO" id="GO:0004864">
    <property type="term" value="F:protein phosphatase inhibitor activity"/>
    <property type="evidence" value="ECO:0007669"/>
    <property type="project" value="InterPro"/>
</dbReference>
<feature type="compositionally biased region" description="Basic and acidic residues" evidence="2">
    <location>
        <begin position="141"/>
        <end position="150"/>
    </location>
</feature>